<feature type="region of interest" description="Disordered" evidence="1">
    <location>
        <begin position="375"/>
        <end position="446"/>
    </location>
</feature>
<dbReference type="GO" id="GO:0005739">
    <property type="term" value="C:mitochondrion"/>
    <property type="evidence" value="ECO:0007669"/>
    <property type="project" value="TreeGrafter"/>
</dbReference>
<dbReference type="GO" id="GO:0008104">
    <property type="term" value="P:intracellular protein localization"/>
    <property type="evidence" value="ECO:0007669"/>
    <property type="project" value="TreeGrafter"/>
</dbReference>
<dbReference type="WBParaSite" id="PSAMB.scaffold3size181960.g475.t1">
    <property type="protein sequence ID" value="PSAMB.scaffold3size181960.g475.t1"/>
    <property type="gene ID" value="PSAMB.scaffold3size181960.g475"/>
</dbReference>
<dbReference type="InterPro" id="IPR052246">
    <property type="entry name" value="Cell_Polariz_PKAAnc"/>
</dbReference>
<feature type="domain" description="RGS" evidence="2">
    <location>
        <begin position="236"/>
        <end position="362"/>
    </location>
</feature>
<dbReference type="PANTHER" id="PTHR13155:SF1">
    <property type="entry name" value="A-KINASE ANCHOR PROTEIN 10, MITOCHONDRIAL"/>
    <property type="match status" value="1"/>
</dbReference>
<evidence type="ECO:0000256" key="1">
    <source>
        <dbReference type="SAM" id="MobiDB-lite"/>
    </source>
</evidence>
<dbReference type="GO" id="GO:0005886">
    <property type="term" value="C:plasma membrane"/>
    <property type="evidence" value="ECO:0007669"/>
    <property type="project" value="TreeGrafter"/>
</dbReference>
<feature type="compositionally biased region" description="Polar residues" evidence="1">
    <location>
        <begin position="413"/>
        <end position="436"/>
    </location>
</feature>
<dbReference type="SUPFAM" id="SSF48097">
    <property type="entry name" value="Regulator of G-protein signaling, RGS"/>
    <property type="match status" value="2"/>
</dbReference>
<feature type="compositionally biased region" description="Low complexity" evidence="1">
    <location>
        <begin position="386"/>
        <end position="408"/>
    </location>
</feature>
<evidence type="ECO:0000313" key="3">
    <source>
        <dbReference type="Proteomes" id="UP000887566"/>
    </source>
</evidence>
<dbReference type="InterPro" id="IPR016137">
    <property type="entry name" value="RGS"/>
</dbReference>
<dbReference type="InterPro" id="IPR044926">
    <property type="entry name" value="RGS_subdomain_2"/>
</dbReference>
<proteinExistence type="predicted"/>
<dbReference type="SMART" id="SM00315">
    <property type="entry name" value="RGS"/>
    <property type="match status" value="2"/>
</dbReference>
<feature type="compositionally biased region" description="Low complexity" evidence="1">
    <location>
        <begin position="17"/>
        <end position="26"/>
    </location>
</feature>
<dbReference type="FunFam" id="1.10.167.10:FF:000005">
    <property type="entry name" value="Putative A-kinase anchor protein 10 mitochondrial"/>
    <property type="match status" value="1"/>
</dbReference>
<dbReference type="Proteomes" id="UP000887566">
    <property type="component" value="Unplaced"/>
</dbReference>
<dbReference type="InterPro" id="IPR036305">
    <property type="entry name" value="RGS_sf"/>
</dbReference>
<dbReference type="AlphaFoldDB" id="A0A914WH81"/>
<dbReference type="Pfam" id="PF00615">
    <property type="entry name" value="RGS"/>
    <property type="match status" value="2"/>
</dbReference>
<protein>
    <submittedName>
        <fullName evidence="4">RGS domain-containing protein</fullName>
    </submittedName>
</protein>
<feature type="region of interest" description="Disordered" evidence="1">
    <location>
        <begin position="1"/>
        <end position="30"/>
    </location>
</feature>
<evidence type="ECO:0000313" key="4">
    <source>
        <dbReference type="WBParaSite" id="PSAMB.scaffold3size181960.g475.t1"/>
    </source>
</evidence>
<evidence type="ECO:0000259" key="2">
    <source>
        <dbReference type="PROSITE" id="PS50132"/>
    </source>
</evidence>
<sequence>MSGIMDKLIRSKKLHSRTTSSSSRSSVDYCDPLSPTHTATNGGNSSPSFSVSCGVLQLIDDDPRSGSTDEGDLGRPTNHSGRLVRKARIAKNLQETLSDSSALAYFIQFMESKGLMHLIKFWLDAQSFKVSAKTILSSTHDSSNSTLLQRTRDDAGSIFAKYIGKDAVCSIGVTDAIRESVINRICREDGLLDPECFQLAQEFVFQIIENRYFIEFVTSIYYCKHQVDVLTSGKVVLADILHNQSALPYFMELLDRDGKRSLVEFWLAADSFAEDLKRRKDYSVEEAQADAMVLYDKYFSMQASHPVEFADRVRMELELNICRAEGGPLPDCFDHAQRCAYALMEQCYLNRFLKSSLFKNYLSELIHTIENTLELPNPNRRRHKGSTTGSSDHSSDFSFSSTTSGGTFRAKKSSVTTLMDNNSLQQRTSSNDTLNSVDEKSTDAQPLWQRQEKLNLAEVDELGRYHRKFDDKFVSRELPMTKRQKIRNKMKNLLQPDDPKEAELADAIAQLIIADIKNQVSTSSANSSELPSG</sequence>
<accession>A0A914WH81</accession>
<reference evidence="4" key="1">
    <citation type="submission" date="2022-11" db="UniProtKB">
        <authorList>
            <consortium name="WormBaseParasite"/>
        </authorList>
    </citation>
    <scope>IDENTIFICATION</scope>
</reference>
<dbReference type="Gene3D" id="1.10.167.10">
    <property type="entry name" value="Regulator of G-protein Signalling 4, domain 2"/>
    <property type="match status" value="2"/>
</dbReference>
<dbReference type="PROSITE" id="PS50132">
    <property type="entry name" value="RGS"/>
    <property type="match status" value="2"/>
</dbReference>
<dbReference type="PANTHER" id="PTHR13155">
    <property type="entry name" value="A-KINASE ANCHOR PROTEINS"/>
    <property type="match status" value="1"/>
</dbReference>
<name>A0A914WH81_9BILA</name>
<feature type="domain" description="RGS" evidence="2">
    <location>
        <begin position="92"/>
        <end position="222"/>
    </location>
</feature>
<organism evidence="3 4">
    <name type="scientific">Plectus sambesii</name>
    <dbReference type="NCBI Taxonomy" id="2011161"/>
    <lineage>
        <taxon>Eukaryota</taxon>
        <taxon>Metazoa</taxon>
        <taxon>Ecdysozoa</taxon>
        <taxon>Nematoda</taxon>
        <taxon>Chromadorea</taxon>
        <taxon>Plectida</taxon>
        <taxon>Plectina</taxon>
        <taxon>Plectoidea</taxon>
        <taxon>Plectidae</taxon>
        <taxon>Plectus</taxon>
    </lineage>
</organism>
<keyword evidence="3" id="KW-1185">Reference proteome</keyword>